<dbReference type="OMA" id="AREECFM"/>
<feature type="region of interest" description="Disordered" evidence="1">
    <location>
        <begin position="209"/>
        <end position="280"/>
    </location>
</feature>
<name>A0A9W3B067_BIOGL</name>
<dbReference type="Proteomes" id="UP001165740">
    <property type="component" value="Chromosome 7"/>
</dbReference>
<organism evidence="2 3">
    <name type="scientific">Biomphalaria glabrata</name>
    <name type="common">Bloodfluke planorb</name>
    <name type="synonym">Freshwater snail</name>
    <dbReference type="NCBI Taxonomy" id="6526"/>
    <lineage>
        <taxon>Eukaryota</taxon>
        <taxon>Metazoa</taxon>
        <taxon>Spiralia</taxon>
        <taxon>Lophotrochozoa</taxon>
        <taxon>Mollusca</taxon>
        <taxon>Gastropoda</taxon>
        <taxon>Heterobranchia</taxon>
        <taxon>Euthyneura</taxon>
        <taxon>Panpulmonata</taxon>
        <taxon>Hygrophila</taxon>
        <taxon>Lymnaeoidea</taxon>
        <taxon>Planorbidae</taxon>
        <taxon>Biomphalaria</taxon>
    </lineage>
</organism>
<proteinExistence type="predicted"/>
<feature type="region of interest" description="Disordered" evidence="1">
    <location>
        <begin position="174"/>
        <end position="197"/>
    </location>
</feature>
<feature type="compositionally biased region" description="Basic and acidic residues" evidence="1">
    <location>
        <begin position="177"/>
        <end position="186"/>
    </location>
</feature>
<accession>A0A9W3B067</accession>
<keyword evidence="2" id="KW-1185">Reference proteome</keyword>
<dbReference type="RefSeq" id="XP_055892867.1">
    <property type="nucleotide sequence ID" value="XM_056036892.1"/>
</dbReference>
<dbReference type="AlphaFoldDB" id="A0A9W3B067"/>
<evidence type="ECO:0000256" key="1">
    <source>
        <dbReference type="SAM" id="MobiDB-lite"/>
    </source>
</evidence>
<dbReference type="GeneID" id="106058012"/>
<evidence type="ECO:0000313" key="3">
    <source>
        <dbReference type="RefSeq" id="XP_055892867.1"/>
    </source>
</evidence>
<protein>
    <submittedName>
        <fullName evidence="3">Uncharacterized protein LOC106058012</fullName>
    </submittedName>
</protein>
<feature type="compositionally biased region" description="Basic and acidic residues" evidence="1">
    <location>
        <begin position="250"/>
        <end position="280"/>
    </location>
</feature>
<dbReference type="OrthoDB" id="6105373at2759"/>
<sequence>MFTISAISHNSSKGNDAPLGGMHLNAINGSSDTFGANSLGGGSYFNQPKANGGLFGSSLSDSPLYRPVDAGSSYLNYSQPATLPSPTVCETKEESECRATSAYLYQTTSRQRQALECLRDSLKLSPDVPRRHSLDLDKSSSNRQYNEELLLSLDELDLDLASLNLTEMDTSVENDLMSDRQTTDATKRRRYHTTDSATAERAIKLLARIKENRQERSNKASKTRDVDDVTQGSSSSKVASGSSRHGVQRHWSEAGQQKDKSQSEVRRPKDKKLVSRSSFD</sequence>
<feature type="compositionally biased region" description="Low complexity" evidence="1">
    <location>
        <begin position="233"/>
        <end position="243"/>
    </location>
</feature>
<evidence type="ECO:0000313" key="2">
    <source>
        <dbReference type="Proteomes" id="UP001165740"/>
    </source>
</evidence>
<feature type="compositionally biased region" description="Basic and acidic residues" evidence="1">
    <location>
        <begin position="209"/>
        <end position="227"/>
    </location>
</feature>
<gene>
    <name evidence="3" type="primary">LOC106058012</name>
</gene>
<reference evidence="3" key="1">
    <citation type="submission" date="2025-08" db="UniProtKB">
        <authorList>
            <consortium name="RefSeq"/>
        </authorList>
    </citation>
    <scope>IDENTIFICATION</scope>
</reference>